<dbReference type="RefSeq" id="WP_006499937.1">
    <property type="nucleotide sequence ID" value="NZ_CP011013.1"/>
</dbReference>
<reference evidence="3 4" key="1">
    <citation type="journal article" date="2012" name="J. Bacteriol.">
        <title>Genome sequence of Lactobacillus mucosae LM1, isolated from piglet feces.</title>
        <authorList>
            <person name="Lee J.H."/>
            <person name="Valeriano V.D."/>
            <person name="Shin Y.R."/>
            <person name="Chae J.P."/>
            <person name="Kim G.B."/>
            <person name="Ham J.S."/>
            <person name="Chun J."/>
            <person name="Kang D.K."/>
        </authorList>
    </citation>
    <scope>NUCLEOTIDE SEQUENCE [LARGE SCALE GENOMIC DNA]</scope>
    <source>
        <strain evidence="3 4">LM1</strain>
    </source>
</reference>
<keyword evidence="3" id="KW-0808">Transferase</keyword>
<dbReference type="AlphaFoldDB" id="A0A0D4CKZ3"/>
<sequence>MLIINDKERRRSMRLLIFVVVLLIVLAFPAYFWMKDNNHYLAQRSKAQMSPVIMIPGSSATKNRFDEMVTLLNKDTSHKHSLLKLEVYNSGKITYTGKISSGDNEPIIVVGFQNNHDGYDNIKKQAKMFDEAFNELIDQYKFNNFKAFGHSNGGLIWTLWLEKYYSDYSDYVKIKRLMTVGSPFNLNESSTSNPTQMYTYFLKHRDQLPSSLDVYSVSGADTYTEDGIVKLGSVRAGRYIYQKQVKHYTEMTVTGSKAQHSSLPQNRQIINLIEEYLLDSDQPNAVNSKNKRVSHSSSVSNP</sequence>
<dbReference type="Proteomes" id="UP000003645">
    <property type="component" value="Chromosome"/>
</dbReference>
<keyword evidence="2" id="KW-0472">Membrane</keyword>
<protein>
    <submittedName>
        <fullName evidence="3">Acyltransferase</fullName>
    </submittedName>
</protein>
<dbReference type="Pfam" id="PF06028">
    <property type="entry name" value="DUF915"/>
    <property type="match status" value="1"/>
</dbReference>
<keyword evidence="2" id="KW-0812">Transmembrane</keyword>
<dbReference type="InterPro" id="IPR029058">
    <property type="entry name" value="AB_hydrolase_fold"/>
</dbReference>
<evidence type="ECO:0000313" key="4">
    <source>
        <dbReference type="Proteomes" id="UP000003645"/>
    </source>
</evidence>
<name>A0A0D4CKZ3_LIMMU</name>
<accession>A0A0D4CKZ3</accession>
<dbReference type="GO" id="GO:0016746">
    <property type="term" value="F:acyltransferase activity"/>
    <property type="evidence" value="ECO:0007669"/>
    <property type="project" value="UniProtKB-KW"/>
</dbReference>
<keyword evidence="2" id="KW-1133">Transmembrane helix</keyword>
<dbReference type="STRING" id="1130798.LBLM1_07415"/>
<dbReference type="KEGG" id="lmu:LBLM1_07415"/>
<evidence type="ECO:0000313" key="3">
    <source>
        <dbReference type="EMBL" id="AJT50842.1"/>
    </source>
</evidence>
<dbReference type="Gene3D" id="3.40.50.1820">
    <property type="entry name" value="alpha/beta hydrolase"/>
    <property type="match status" value="1"/>
</dbReference>
<dbReference type="EMBL" id="CP011013">
    <property type="protein sequence ID" value="AJT50842.1"/>
    <property type="molecule type" value="Genomic_DNA"/>
</dbReference>
<evidence type="ECO:0000256" key="2">
    <source>
        <dbReference type="SAM" id="Phobius"/>
    </source>
</evidence>
<dbReference type="InterPro" id="IPR010315">
    <property type="entry name" value="DUF915_hydro-like"/>
</dbReference>
<organism evidence="3 4">
    <name type="scientific">Limosilactobacillus mucosae LM1</name>
    <dbReference type="NCBI Taxonomy" id="1130798"/>
    <lineage>
        <taxon>Bacteria</taxon>
        <taxon>Bacillati</taxon>
        <taxon>Bacillota</taxon>
        <taxon>Bacilli</taxon>
        <taxon>Lactobacillales</taxon>
        <taxon>Lactobacillaceae</taxon>
        <taxon>Limosilactobacillus</taxon>
    </lineage>
</organism>
<feature type="region of interest" description="Disordered" evidence="1">
    <location>
        <begin position="283"/>
        <end position="302"/>
    </location>
</feature>
<evidence type="ECO:0000256" key="1">
    <source>
        <dbReference type="SAM" id="MobiDB-lite"/>
    </source>
</evidence>
<feature type="transmembrane region" description="Helical" evidence="2">
    <location>
        <begin position="12"/>
        <end position="34"/>
    </location>
</feature>
<dbReference type="HOGENOM" id="CLU_077377_1_0_9"/>
<keyword evidence="4" id="KW-1185">Reference proteome</keyword>
<proteinExistence type="predicted"/>
<dbReference type="OrthoDB" id="2157689at2"/>
<keyword evidence="3" id="KW-0012">Acyltransferase</keyword>
<gene>
    <name evidence="3" type="ORF">LBLM1_07415</name>
</gene>
<dbReference type="SUPFAM" id="SSF53474">
    <property type="entry name" value="alpha/beta-Hydrolases"/>
    <property type="match status" value="1"/>
</dbReference>